<evidence type="ECO:0000256" key="5">
    <source>
        <dbReference type="RuleBase" id="RU361147"/>
    </source>
</evidence>
<name>A0AAW1SJV9_9CHLO</name>
<evidence type="ECO:0000256" key="4">
    <source>
        <dbReference type="ARBA" id="ARBA00022840"/>
    </source>
</evidence>
<keyword evidence="10" id="KW-1185">Reference proteome</keyword>
<keyword evidence="4 5" id="KW-0067">ATP-binding</keyword>
<keyword evidence="3 5" id="KW-0547">Nucleotide-binding</keyword>
<dbReference type="NCBIfam" id="NF001208">
    <property type="entry name" value="PRK00174.1"/>
    <property type="match status" value="1"/>
</dbReference>
<dbReference type="EC" id="6.2.1.1" evidence="5"/>
<evidence type="ECO:0000256" key="2">
    <source>
        <dbReference type="ARBA" id="ARBA00022598"/>
    </source>
</evidence>
<dbReference type="Pfam" id="PF13193">
    <property type="entry name" value="AMP-binding_C"/>
    <property type="match status" value="1"/>
</dbReference>
<proteinExistence type="inferred from homology"/>
<dbReference type="Proteomes" id="UP001445335">
    <property type="component" value="Unassembled WGS sequence"/>
</dbReference>
<dbReference type="InterPro" id="IPR042099">
    <property type="entry name" value="ANL_N_sf"/>
</dbReference>
<evidence type="ECO:0000259" key="8">
    <source>
        <dbReference type="Pfam" id="PF16177"/>
    </source>
</evidence>
<dbReference type="PANTHER" id="PTHR24095:SF14">
    <property type="entry name" value="ACETYL-COENZYME A SYNTHETASE 1"/>
    <property type="match status" value="1"/>
</dbReference>
<dbReference type="EMBL" id="JALJOU010000002">
    <property type="protein sequence ID" value="KAK9845812.1"/>
    <property type="molecule type" value="Genomic_DNA"/>
</dbReference>
<dbReference type="GO" id="GO:0003987">
    <property type="term" value="F:acetate-CoA ligase activity"/>
    <property type="evidence" value="ECO:0007669"/>
    <property type="project" value="UniProtKB-UniRule"/>
</dbReference>
<evidence type="ECO:0000256" key="1">
    <source>
        <dbReference type="ARBA" id="ARBA00006432"/>
    </source>
</evidence>
<dbReference type="AlphaFoldDB" id="A0AAW1SJV9"/>
<dbReference type="InterPro" id="IPR000873">
    <property type="entry name" value="AMP-dep_synth/lig_dom"/>
</dbReference>
<dbReference type="FunFam" id="3.30.300.30:FF:000004">
    <property type="entry name" value="Acetyl-coenzyme A synthetase"/>
    <property type="match status" value="1"/>
</dbReference>
<organism evidence="9 10">
    <name type="scientific">Elliptochloris bilobata</name>
    <dbReference type="NCBI Taxonomy" id="381761"/>
    <lineage>
        <taxon>Eukaryota</taxon>
        <taxon>Viridiplantae</taxon>
        <taxon>Chlorophyta</taxon>
        <taxon>core chlorophytes</taxon>
        <taxon>Trebouxiophyceae</taxon>
        <taxon>Trebouxiophyceae incertae sedis</taxon>
        <taxon>Elliptochloris clade</taxon>
        <taxon>Elliptochloris</taxon>
    </lineage>
</organism>
<dbReference type="InterPro" id="IPR025110">
    <property type="entry name" value="AMP-bd_C"/>
</dbReference>
<dbReference type="Gene3D" id="3.30.300.30">
    <property type="match status" value="1"/>
</dbReference>
<dbReference type="PANTHER" id="PTHR24095">
    <property type="entry name" value="ACETYL-COENZYME A SYNTHETASE"/>
    <property type="match status" value="1"/>
</dbReference>
<dbReference type="Gene3D" id="3.40.50.12780">
    <property type="entry name" value="N-terminal domain of ligase-like"/>
    <property type="match status" value="1"/>
</dbReference>
<evidence type="ECO:0000256" key="3">
    <source>
        <dbReference type="ARBA" id="ARBA00022741"/>
    </source>
</evidence>
<comment type="catalytic activity">
    <reaction evidence="5">
        <text>acetate + ATP + CoA = acetyl-CoA + AMP + diphosphate</text>
        <dbReference type="Rhea" id="RHEA:23176"/>
        <dbReference type="ChEBI" id="CHEBI:30089"/>
        <dbReference type="ChEBI" id="CHEBI:30616"/>
        <dbReference type="ChEBI" id="CHEBI:33019"/>
        <dbReference type="ChEBI" id="CHEBI:57287"/>
        <dbReference type="ChEBI" id="CHEBI:57288"/>
        <dbReference type="ChEBI" id="CHEBI:456215"/>
        <dbReference type="EC" id="6.2.1.1"/>
    </reaction>
</comment>
<keyword evidence="2 5" id="KW-0436">Ligase</keyword>
<gene>
    <name evidence="9" type="ORF">WJX81_003033</name>
</gene>
<dbReference type="GO" id="GO:0019427">
    <property type="term" value="P:acetyl-CoA biosynthetic process from acetate"/>
    <property type="evidence" value="ECO:0007669"/>
    <property type="project" value="InterPro"/>
</dbReference>
<reference evidence="9 10" key="1">
    <citation type="journal article" date="2024" name="Nat. Commun.">
        <title>Phylogenomics reveals the evolutionary origins of lichenization in chlorophyte algae.</title>
        <authorList>
            <person name="Puginier C."/>
            <person name="Libourel C."/>
            <person name="Otte J."/>
            <person name="Skaloud P."/>
            <person name="Haon M."/>
            <person name="Grisel S."/>
            <person name="Petersen M."/>
            <person name="Berrin J.G."/>
            <person name="Delaux P.M."/>
            <person name="Dal Grande F."/>
            <person name="Keller J."/>
        </authorList>
    </citation>
    <scope>NUCLEOTIDE SEQUENCE [LARGE SCALE GENOMIC DNA]</scope>
    <source>
        <strain evidence="9 10">SAG 245.80</strain>
    </source>
</reference>
<feature type="domain" description="AMP-dependent synthetase/ligase" evidence="6">
    <location>
        <begin position="101"/>
        <end position="489"/>
    </location>
</feature>
<dbReference type="GO" id="GO:0005524">
    <property type="term" value="F:ATP binding"/>
    <property type="evidence" value="ECO:0007669"/>
    <property type="project" value="UniProtKB-UniRule"/>
</dbReference>
<dbReference type="FunFam" id="3.40.50.12780:FF:000001">
    <property type="entry name" value="Acetyl-coenzyme A synthetase"/>
    <property type="match status" value="1"/>
</dbReference>
<dbReference type="InterPro" id="IPR032387">
    <property type="entry name" value="ACAS_N"/>
</dbReference>
<evidence type="ECO:0000259" key="7">
    <source>
        <dbReference type="Pfam" id="PF13193"/>
    </source>
</evidence>
<dbReference type="InterPro" id="IPR011904">
    <property type="entry name" value="Ac_CoA_lig"/>
</dbReference>
<dbReference type="Pfam" id="PF16177">
    <property type="entry name" value="ACAS_N"/>
    <property type="match status" value="1"/>
</dbReference>
<dbReference type="CDD" id="cd05966">
    <property type="entry name" value="ACS"/>
    <property type="match status" value="1"/>
</dbReference>
<sequence>MSNGAVHPEPHGHVYGHYAAPKWPDAHCSGKEQYDAMYKESLAAPEKFWGRIAEKFYWKKKWEAPFHSYNFDSRKAPVNVQWFIGAETNLAYNCLDRNVEAGQGDRVAFYWEGNDLGEDSTTTYSQLLAQVCQIANYLKSAGVGRGDDVTIYMPMIPELPAAMLACARIGAVHSVVFAGFSAESLSGRILDSKPRVVLTCSAVKRGAKPISLKGIVDDALVKVTAGGHEVDTVLVYDHTRAATRADVAFTPGRDVWWQDAVSEQPTTCEVEWMGAEDPLFKLYTSGSTGKPKGVEHTLGGYMVGTATTFKYVFDHHLSDVYWCTADCGWITGHSYVAYGPLLNAATQVLFEGVPTHPDAGRAWDIVDKYKVSLLYTAPTAIRSLQSFGPEWVKKYSRASLRILGSVGEPINPEAWLWYHDVVGGGRCPIVDTWWQTETGAHMITPLPGATTLVPGSATLPFFGVEPAVLSEKGEELQGECEGYLVIKRAWPSGMRTLSGDHARFEATYFNLYPGYYFTGDGCRRDKDGYYWLIGRVDDVINVSGHRIGTAEVEGALTQHDRCAEAAVVPMEHPIKGQGIYAFVTLMQGTEYPPPPALKKELVATVREVIGPIATPDVIHWAPGLPKTRSGKIMRRILRKIASKEEDSLGDTSTLADPSVIQTLLALRGK</sequence>
<protein>
    <recommendedName>
        <fullName evidence="5">Acetyl-coenzyme A synthetase</fullName>
        <ecNumber evidence="5">6.2.1.1</ecNumber>
    </recommendedName>
</protein>
<comment type="similarity">
    <text evidence="1 5">Belongs to the ATP-dependent AMP-binding enzyme family.</text>
</comment>
<dbReference type="SUPFAM" id="SSF56801">
    <property type="entry name" value="Acetyl-CoA synthetase-like"/>
    <property type="match status" value="1"/>
</dbReference>
<evidence type="ECO:0000313" key="10">
    <source>
        <dbReference type="Proteomes" id="UP001445335"/>
    </source>
</evidence>
<feature type="domain" description="AMP-binding enzyme C-terminal" evidence="7">
    <location>
        <begin position="551"/>
        <end position="631"/>
    </location>
</feature>
<dbReference type="NCBIfam" id="TIGR02188">
    <property type="entry name" value="Ac_CoA_lig_AcsA"/>
    <property type="match status" value="1"/>
</dbReference>
<evidence type="ECO:0000259" key="6">
    <source>
        <dbReference type="Pfam" id="PF00501"/>
    </source>
</evidence>
<comment type="caution">
    <text evidence="9">The sequence shown here is derived from an EMBL/GenBank/DDBJ whole genome shotgun (WGS) entry which is preliminary data.</text>
</comment>
<dbReference type="GO" id="GO:0016208">
    <property type="term" value="F:AMP binding"/>
    <property type="evidence" value="ECO:0007669"/>
    <property type="project" value="InterPro"/>
</dbReference>
<accession>A0AAW1SJV9</accession>
<evidence type="ECO:0000313" key="9">
    <source>
        <dbReference type="EMBL" id="KAK9845812.1"/>
    </source>
</evidence>
<dbReference type="InterPro" id="IPR045851">
    <property type="entry name" value="AMP-bd_C_sf"/>
</dbReference>
<dbReference type="Pfam" id="PF00501">
    <property type="entry name" value="AMP-binding"/>
    <property type="match status" value="1"/>
</dbReference>
<feature type="domain" description="Acetyl-coenzyme A synthetase N-terminal" evidence="8">
    <location>
        <begin position="34"/>
        <end position="94"/>
    </location>
</feature>